<dbReference type="GO" id="GO:0042147">
    <property type="term" value="P:retrograde transport, endosome to Golgi"/>
    <property type="evidence" value="ECO:0007669"/>
    <property type="project" value="TreeGrafter"/>
</dbReference>
<organism evidence="3 4">
    <name type="scientific">Ophiostoma piceae (strain UAMH 11346)</name>
    <name type="common">Sap stain fungus</name>
    <dbReference type="NCBI Taxonomy" id="1262450"/>
    <lineage>
        <taxon>Eukaryota</taxon>
        <taxon>Fungi</taxon>
        <taxon>Dikarya</taxon>
        <taxon>Ascomycota</taxon>
        <taxon>Pezizomycotina</taxon>
        <taxon>Sordariomycetes</taxon>
        <taxon>Sordariomycetidae</taxon>
        <taxon>Ophiostomatales</taxon>
        <taxon>Ophiostomataceae</taxon>
        <taxon>Ophiostoma</taxon>
    </lineage>
</organism>
<protein>
    <submittedName>
        <fullName evidence="3">Fad dependent oxidoreductase superfamily</fullName>
    </submittedName>
</protein>
<accession>S3BWI4</accession>
<dbReference type="PANTHER" id="PTHR13847:SF185">
    <property type="entry name" value="FAD DEPENDENT OXIDOREDUCTASE SUPERFAMILY (AFU_ORTHOLOGUE AFUA_3G02360)"/>
    <property type="match status" value="1"/>
</dbReference>
<dbReference type="VEuPathDB" id="FungiDB:F503_02358"/>
<dbReference type="Pfam" id="PF01266">
    <property type="entry name" value="DAO"/>
    <property type="match status" value="1"/>
</dbReference>
<evidence type="ECO:0000259" key="2">
    <source>
        <dbReference type="Pfam" id="PF01266"/>
    </source>
</evidence>
<dbReference type="Proteomes" id="UP000016923">
    <property type="component" value="Unassembled WGS sequence"/>
</dbReference>
<reference evidence="3 4" key="1">
    <citation type="journal article" date="2013" name="BMC Genomics">
        <title>The genome and transcriptome of the pine saprophyte Ophiostoma piceae, and a comparison with the bark beetle-associated pine pathogen Grosmannia clavigera.</title>
        <authorList>
            <person name="Haridas S."/>
            <person name="Wang Y."/>
            <person name="Lim L."/>
            <person name="Massoumi Alamouti S."/>
            <person name="Jackman S."/>
            <person name="Docking R."/>
            <person name="Robertson G."/>
            <person name="Birol I."/>
            <person name="Bohlmann J."/>
            <person name="Breuil C."/>
        </authorList>
    </citation>
    <scope>NUCLEOTIDE SEQUENCE [LARGE SCALE GENOMIC DNA]</scope>
    <source>
        <strain evidence="3 4">UAMH 11346</strain>
    </source>
</reference>
<proteinExistence type="predicted"/>
<dbReference type="Gene3D" id="3.50.50.60">
    <property type="entry name" value="FAD/NAD(P)-binding domain"/>
    <property type="match status" value="3"/>
</dbReference>
<dbReference type="GO" id="GO:0005770">
    <property type="term" value="C:late endosome"/>
    <property type="evidence" value="ECO:0007669"/>
    <property type="project" value="TreeGrafter"/>
</dbReference>
<sequence>MSTVVVGAGIVGVSTAYYLSQNQPPVQDGVEPHAIHLVETTDSLFASASGFAGGFLARDWFAPAVAEVGALSFDQHRALADKYGGRKLWGYAESTSLSYGLPDEPGSDADPKKERRRGEDWLRQGTSRSTSAPTAAVEGTVENGGLPAWLHRRSGDSVEVLANDGTTGQVDPLLFCQFLLKKAQESGVQLHQPARVVSVGTSNDNGSGEELASVTIETGSAKVGGASSTSQTVLPCTKLVITAGAWTPRVFDALFPGASAEGKPLLAVNNYSGHSLVVRPPTSFTAGASLTPSCHAIFAAGGPLTYCPEIFGRANGTLYMAGLNSSTEPLPRLATDSVPDPVKLDDLMASCKRVLGIEASSEQEREIEIVRTGLCHRPATPWGFPLVLRMPDDTLKGAGGKLVKTKAGAAGGVFVAAGHGPWGISMAPGTGMVLAELVQGRPLSADLSSLGLR</sequence>
<dbReference type="HOGENOM" id="CLU_007884_14_1_1"/>
<dbReference type="AlphaFoldDB" id="S3BWI4"/>
<feature type="compositionally biased region" description="Basic and acidic residues" evidence="1">
    <location>
        <begin position="109"/>
        <end position="122"/>
    </location>
</feature>
<dbReference type="OrthoDB" id="498204at2759"/>
<dbReference type="GO" id="GO:0005829">
    <property type="term" value="C:cytosol"/>
    <property type="evidence" value="ECO:0007669"/>
    <property type="project" value="GOC"/>
</dbReference>
<dbReference type="InterPro" id="IPR006076">
    <property type="entry name" value="FAD-dep_OxRdtase"/>
</dbReference>
<keyword evidence="4" id="KW-1185">Reference proteome</keyword>
<feature type="domain" description="FAD dependent oxidoreductase" evidence="2">
    <location>
        <begin position="4"/>
        <end position="437"/>
    </location>
</feature>
<dbReference type="EMBL" id="KE148156">
    <property type="protein sequence ID" value="EPE05619.1"/>
    <property type="molecule type" value="Genomic_DNA"/>
</dbReference>
<dbReference type="SUPFAM" id="SSF51905">
    <property type="entry name" value="FAD/NAD(P)-binding domain"/>
    <property type="match status" value="1"/>
</dbReference>
<gene>
    <name evidence="3" type="ORF">F503_02358</name>
</gene>
<dbReference type="InterPro" id="IPR036188">
    <property type="entry name" value="FAD/NAD-bd_sf"/>
</dbReference>
<name>S3BWI4_OPHP1</name>
<dbReference type="OMA" id="GPWTPQV"/>
<evidence type="ECO:0000256" key="1">
    <source>
        <dbReference type="SAM" id="MobiDB-lite"/>
    </source>
</evidence>
<evidence type="ECO:0000313" key="4">
    <source>
        <dbReference type="Proteomes" id="UP000016923"/>
    </source>
</evidence>
<evidence type="ECO:0000313" key="3">
    <source>
        <dbReference type="EMBL" id="EPE05619.1"/>
    </source>
</evidence>
<dbReference type="STRING" id="1262450.S3BWI4"/>
<dbReference type="PANTHER" id="PTHR13847">
    <property type="entry name" value="SARCOSINE DEHYDROGENASE-RELATED"/>
    <property type="match status" value="1"/>
</dbReference>
<dbReference type="eggNOG" id="KOG2852">
    <property type="taxonomic scope" value="Eukaryota"/>
</dbReference>
<feature type="region of interest" description="Disordered" evidence="1">
    <location>
        <begin position="100"/>
        <end position="143"/>
    </location>
</feature>
<feature type="compositionally biased region" description="Polar residues" evidence="1">
    <location>
        <begin position="124"/>
        <end position="133"/>
    </location>
</feature>